<dbReference type="EMBL" id="CAMXCT030001482">
    <property type="protein sequence ID" value="CAL4777795.1"/>
    <property type="molecule type" value="Genomic_DNA"/>
</dbReference>
<dbReference type="Gene3D" id="1.10.287.70">
    <property type="match status" value="1"/>
</dbReference>
<dbReference type="Proteomes" id="UP001152797">
    <property type="component" value="Unassembled WGS sequence"/>
</dbReference>
<comment type="caution">
    <text evidence="16">The sequence shown here is derived from an EMBL/GenBank/DDBJ whole genome shotgun (WGS) entry which is preliminary data.</text>
</comment>
<dbReference type="Pfam" id="PF00520">
    <property type="entry name" value="Ion_trans"/>
    <property type="match status" value="1"/>
</dbReference>
<feature type="compositionally biased region" description="Low complexity" evidence="13">
    <location>
        <begin position="159"/>
        <end position="170"/>
    </location>
</feature>
<dbReference type="SMART" id="SM00054">
    <property type="entry name" value="EFh"/>
    <property type="match status" value="2"/>
</dbReference>
<evidence type="ECO:0000256" key="2">
    <source>
        <dbReference type="ARBA" id="ARBA00022448"/>
    </source>
</evidence>
<feature type="compositionally biased region" description="Low complexity" evidence="13">
    <location>
        <begin position="124"/>
        <end position="135"/>
    </location>
</feature>
<dbReference type="PRINTS" id="PR00169">
    <property type="entry name" value="KCHANNEL"/>
</dbReference>
<keyword evidence="8" id="KW-0630">Potassium</keyword>
<evidence type="ECO:0000256" key="5">
    <source>
        <dbReference type="ARBA" id="ARBA00022826"/>
    </source>
</evidence>
<evidence type="ECO:0000313" key="16">
    <source>
        <dbReference type="EMBL" id="CAI3990483.1"/>
    </source>
</evidence>
<feature type="region of interest" description="Disordered" evidence="13">
    <location>
        <begin position="24"/>
        <end position="91"/>
    </location>
</feature>
<evidence type="ECO:0000256" key="3">
    <source>
        <dbReference type="ARBA" id="ARBA00022538"/>
    </source>
</evidence>
<name>A0A9P1FVX1_9DINO</name>
<evidence type="ECO:0000256" key="6">
    <source>
        <dbReference type="ARBA" id="ARBA00022837"/>
    </source>
</evidence>
<dbReference type="SUPFAM" id="SSF81324">
    <property type="entry name" value="Voltage-gated potassium channels"/>
    <property type="match status" value="1"/>
</dbReference>
<dbReference type="OrthoDB" id="433309at2759"/>
<dbReference type="InterPro" id="IPR027359">
    <property type="entry name" value="Volt_channel_dom_sf"/>
</dbReference>
<feature type="transmembrane region" description="Helical" evidence="14">
    <location>
        <begin position="411"/>
        <end position="435"/>
    </location>
</feature>
<evidence type="ECO:0000256" key="12">
    <source>
        <dbReference type="ARBA" id="ARBA00023303"/>
    </source>
</evidence>
<dbReference type="PANTHER" id="PTHR11537">
    <property type="entry name" value="VOLTAGE-GATED POTASSIUM CHANNEL"/>
    <property type="match status" value="1"/>
</dbReference>
<reference evidence="17" key="2">
    <citation type="submission" date="2024-04" db="EMBL/GenBank/DDBJ databases">
        <authorList>
            <person name="Chen Y."/>
            <person name="Shah S."/>
            <person name="Dougan E. K."/>
            <person name="Thang M."/>
            <person name="Chan C."/>
        </authorList>
    </citation>
    <scope>NUCLEOTIDE SEQUENCE [LARGE SCALE GENOMIC DNA]</scope>
</reference>
<keyword evidence="9 14" id="KW-1133">Transmembrane helix</keyword>
<organism evidence="16">
    <name type="scientific">Cladocopium goreaui</name>
    <dbReference type="NCBI Taxonomy" id="2562237"/>
    <lineage>
        <taxon>Eukaryota</taxon>
        <taxon>Sar</taxon>
        <taxon>Alveolata</taxon>
        <taxon>Dinophyceae</taxon>
        <taxon>Suessiales</taxon>
        <taxon>Symbiodiniaceae</taxon>
        <taxon>Cladocopium</taxon>
    </lineage>
</organism>
<dbReference type="EMBL" id="CAMXCT020001482">
    <property type="protein sequence ID" value="CAL1143858.1"/>
    <property type="molecule type" value="Genomic_DNA"/>
</dbReference>
<evidence type="ECO:0000313" key="18">
    <source>
        <dbReference type="EMBL" id="CAL4777795.1"/>
    </source>
</evidence>
<dbReference type="PANTHER" id="PTHR11537:SF254">
    <property type="entry name" value="POTASSIUM VOLTAGE-GATED CHANNEL PROTEIN SHAB"/>
    <property type="match status" value="1"/>
</dbReference>
<keyword evidence="12 18" id="KW-0407">Ion channel</keyword>
<feature type="transmembrane region" description="Helical" evidence="14">
    <location>
        <begin position="314"/>
        <end position="331"/>
    </location>
</feature>
<evidence type="ECO:0000256" key="8">
    <source>
        <dbReference type="ARBA" id="ARBA00022958"/>
    </source>
</evidence>
<evidence type="ECO:0000256" key="10">
    <source>
        <dbReference type="ARBA" id="ARBA00023065"/>
    </source>
</evidence>
<proteinExistence type="predicted"/>
<evidence type="ECO:0000256" key="14">
    <source>
        <dbReference type="SAM" id="Phobius"/>
    </source>
</evidence>
<dbReference type="GO" id="GO:0008076">
    <property type="term" value="C:voltage-gated potassium channel complex"/>
    <property type="evidence" value="ECO:0007669"/>
    <property type="project" value="InterPro"/>
</dbReference>
<sequence>MDFSFSEQVDRLLAQLKVDLLRHHEQHRPAPPGPVGPASPASPAPPAPVVTARQLQELSDGPGLMGQVLTDSESDDELQSPTQVKDLAVKPKSEPKIFAAPSSVPPPLVTAEGLQRSGSSAILAASGNAGSAESESPQRRRSLGSKVFGKPSSQTNLPSKSDTSSEGFGSSDDEEVAPQKAPRRTGSAIPEFFKASVATESRFRAFVEDPDSSNFAFYFAQLQYCFLLITSGTIIWQASRVPGTPMLPNSLHVNIVHCVCEGLLFFDCVARWSVSYSCKSYIQNPYNIIDLLAVLPLPLRITLGVPLPSMEDNLVVHVLLVGFVPFIRLLKMVRRFHKIEILLHVLSTTIDALKLLLFMVSIIVLAFSIVLYVVDDPLEIDSLSTAIYMCIVTVTTVGYGDITPKSWPAKVVSGCLCFISVLFMAMPLSVVGNAMSETWSDRHRILLVTRARRRLKTWGVSADDLPNIFKKFDADGNGELGMDEFIDFISRMKVGIKPSEASDLFLAFDTDGSGGIDEKEFMKTLFPVDYRRIYRRASTAA</sequence>
<keyword evidence="2" id="KW-0813">Transport</keyword>
<keyword evidence="5" id="KW-0631">Potassium channel</keyword>
<evidence type="ECO:0000256" key="4">
    <source>
        <dbReference type="ARBA" id="ARBA00022692"/>
    </source>
</evidence>
<feature type="region of interest" description="Disordered" evidence="13">
    <location>
        <begin position="123"/>
        <end position="184"/>
    </location>
</feature>
<evidence type="ECO:0000256" key="7">
    <source>
        <dbReference type="ARBA" id="ARBA00022882"/>
    </source>
</evidence>
<dbReference type="InterPro" id="IPR002048">
    <property type="entry name" value="EF_hand_dom"/>
</dbReference>
<dbReference type="Gene3D" id="1.10.238.10">
    <property type="entry name" value="EF-hand"/>
    <property type="match status" value="1"/>
</dbReference>
<keyword evidence="4 14" id="KW-0812">Transmembrane</keyword>
<keyword evidence="3" id="KW-0633">Potassium transport</keyword>
<keyword evidence="10" id="KW-0406">Ion transport</keyword>
<evidence type="ECO:0000256" key="1">
    <source>
        <dbReference type="ARBA" id="ARBA00004141"/>
    </source>
</evidence>
<keyword evidence="11 14" id="KW-0472">Membrane</keyword>
<dbReference type="InterPro" id="IPR018247">
    <property type="entry name" value="EF_Hand_1_Ca_BS"/>
</dbReference>
<comment type="subcellular location">
    <subcellularLocation>
        <location evidence="1">Membrane</location>
        <topology evidence="1">Multi-pass membrane protein</topology>
    </subcellularLocation>
</comment>
<dbReference type="SUPFAM" id="SSF47473">
    <property type="entry name" value="EF-hand"/>
    <property type="match status" value="1"/>
</dbReference>
<dbReference type="InterPro" id="IPR011992">
    <property type="entry name" value="EF-hand-dom_pair"/>
</dbReference>
<feature type="domain" description="EF-hand" evidence="15">
    <location>
        <begin position="496"/>
        <end position="531"/>
    </location>
</feature>
<dbReference type="GO" id="GO:0005509">
    <property type="term" value="F:calcium ion binding"/>
    <property type="evidence" value="ECO:0007669"/>
    <property type="project" value="InterPro"/>
</dbReference>
<dbReference type="AlphaFoldDB" id="A0A9P1FVX1"/>
<evidence type="ECO:0000256" key="11">
    <source>
        <dbReference type="ARBA" id="ARBA00023136"/>
    </source>
</evidence>
<feature type="domain" description="EF-hand" evidence="15">
    <location>
        <begin position="460"/>
        <end position="495"/>
    </location>
</feature>
<protein>
    <submittedName>
        <fullName evidence="18">Potassium voltage-gated channel subfamily B member 2 (CDRK) (Voltage-gated potassium channel subunit Kv2.2)</fullName>
    </submittedName>
</protein>
<dbReference type="InterPro" id="IPR028325">
    <property type="entry name" value="VG_K_chnl"/>
</dbReference>
<dbReference type="InterPro" id="IPR005821">
    <property type="entry name" value="Ion_trans_dom"/>
</dbReference>
<evidence type="ECO:0000256" key="13">
    <source>
        <dbReference type="SAM" id="MobiDB-lite"/>
    </source>
</evidence>
<gene>
    <name evidence="16" type="ORF">C1SCF055_LOCUS17467</name>
</gene>
<feature type="compositionally biased region" description="Pro residues" evidence="13">
    <location>
        <begin position="29"/>
        <end position="48"/>
    </location>
</feature>
<keyword evidence="7" id="KW-0851">Voltage-gated channel</keyword>
<keyword evidence="6" id="KW-0106">Calcium</keyword>
<reference evidence="16" key="1">
    <citation type="submission" date="2022-10" db="EMBL/GenBank/DDBJ databases">
        <authorList>
            <person name="Chen Y."/>
            <person name="Dougan E. K."/>
            <person name="Chan C."/>
            <person name="Rhodes N."/>
            <person name="Thang M."/>
        </authorList>
    </citation>
    <scope>NUCLEOTIDE SEQUENCE</scope>
</reference>
<feature type="transmembrane region" description="Helical" evidence="14">
    <location>
        <begin position="352"/>
        <end position="374"/>
    </location>
</feature>
<dbReference type="PROSITE" id="PS50222">
    <property type="entry name" value="EF_HAND_2"/>
    <property type="match status" value="2"/>
</dbReference>
<evidence type="ECO:0000259" key="15">
    <source>
        <dbReference type="PROSITE" id="PS50222"/>
    </source>
</evidence>
<dbReference type="GO" id="GO:0001508">
    <property type="term" value="P:action potential"/>
    <property type="evidence" value="ECO:0007669"/>
    <property type="project" value="TreeGrafter"/>
</dbReference>
<dbReference type="CDD" id="cd00051">
    <property type="entry name" value="EFh"/>
    <property type="match status" value="1"/>
</dbReference>
<evidence type="ECO:0000313" key="17">
    <source>
        <dbReference type="EMBL" id="CAL1143858.1"/>
    </source>
</evidence>
<accession>A0A9P1FVX1</accession>
<dbReference type="Gene3D" id="1.20.120.350">
    <property type="entry name" value="Voltage-gated potassium channels. Chain C"/>
    <property type="match status" value="1"/>
</dbReference>
<evidence type="ECO:0000313" key="19">
    <source>
        <dbReference type="Proteomes" id="UP001152797"/>
    </source>
</evidence>
<dbReference type="EMBL" id="CAMXCT010001482">
    <property type="protein sequence ID" value="CAI3990483.1"/>
    <property type="molecule type" value="Genomic_DNA"/>
</dbReference>
<dbReference type="PROSITE" id="PS00018">
    <property type="entry name" value="EF_HAND_1"/>
    <property type="match status" value="1"/>
</dbReference>
<dbReference type="GO" id="GO:0005249">
    <property type="term" value="F:voltage-gated potassium channel activity"/>
    <property type="evidence" value="ECO:0007669"/>
    <property type="project" value="InterPro"/>
</dbReference>
<keyword evidence="19" id="KW-1185">Reference proteome</keyword>
<dbReference type="Pfam" id="PF13499">
    <property type="entry name" value="EF-hand_7"/>
    <property type="match status" value="1"/>
</dbReference>
<evidence type="ECO:0000256" key="9">
    <source>
        <dbReference type="ARBA" id="ARBA00022989"/>
    </source>
</evidence>